<comment type="cofactor">
    <cofactor evidence="2">
        <name>Mg(2+)</name>
        <dbReference type="ChEBI" id="CHEBI:18420"/>
    </cofactor>
</comment>
<keyword evidence="10" id="KW-1185">Reference proteome</keyword>
<dbReference type="Proteomes" id="UP000649179">
    <property type="component" value="Unassembled WGS sequence"/>
</dbReference>
<feature type="region of interest" description="Disordered" evidence="7">
    <location>
        <begin position="67"/>
        <end position="86"/>
    </location>
</feature>
<accession>A0A917BKH1</accession>
<dbReference type="GO" id="GO:0046872">
    <property type="term" value="F:metal ion binding"/>
    <property type="evidence" value="ECO:0007669"/>
    <property type="project" value="UniProtKB-KW"/>
</dbReference>
<feature type="domain" description="Nudix hydrolase" evidence="8">
    <location>
        <begin position="37"/>
        <end position="178"/>
    </location>
</feature>
<gene>
    <name evidence="9" type="ORF">GCM10011519_24190</name>
</gene>
<evidence type="ECO:0000256" key="4">
    <source>
        <dbReference type="ARBA" id="ARBA00022801"/>
    </source>
</evidence>
<evidence type="ECO:0000256" key="5">
    <source>
        <dbReference type="ARBA" id="ARBA00022842"/>
    </source>
</evidence>
<dbReference type="InterPro" id="IPR000086">
    <property type="entry name" value="NUDIX_hydrolase_dom"/>
</dbReference>
<protein>
    <submittedName>
        <fullName evidence="9">Coenzyme A pyrophosphatase</fullName>
    </submittedName>
</protein>
<dbReference type="PANTHER" id="PTHR12992:SF11">
    <property type="entry name" value="MITOCHONDRIAL COENZYME A DIPHOSPHATASE NUDT8"/>
    <property type="match status" value="1"/>
</dbReference>
<evidence type="ECO:0000259" key="8">
    <source>
        <dbReference type="PROSITE" id="PS51462"/>
    </source>
</evidence>
<dbReference type="CDD" id="cd03426">
    <property type="entry name" value="NUDIX_CoAse_Nudt7"/>
    <property type="match status" value="1"/>
</dbReference>
<evidence type="ECO:0000256" key="7">
    <source>
        <dbReference type="SAM" id="MobiDB-lite"/>
    </source>
</evidence>
<keyword evidence="4" id="KW-0378">Hydrolase</keyword>
<keyword evidence="6" id="KW-0464">Manganese</keyword>
<dbReference type="RefSeq" id="WP_188779995.1">
    <property type="nucleotide sequence ID" value="NZ_BMKQ01000001.1"/>
</dbReference>
<evidence type="ECO:0000256" key="2">
    <source>
        <dbReference type="ARBA" id="ARBA00001946"/>
    </source>
</evidence>
<comment type="cofactor">
    <cofactor evidence="1">
        <name>Mn(2+)</name>
        <dbReference type="ChEBI" id="CHEBI:29035"/>
    </cofactor>
</comment>
<dbReference type="Gene3D" id="3.90.79.10">
    <property type="entry name" value="Nucleoside Triphosphate Pyrophosphohydrolase"/>
    <property type="match status" value="1"/>
</dbReference>
<evidence type="ECO:0000256" key="6">
    <source>
        <dbReference type="ARBA" id="ARBA00023211"/>
    </source>
</evidence>
<dbReference type="AlphaFoldDB" id="A0A917BKH1"/>
<dbReference type="SUPFAM" id="SSF55811">
    <property type="entry name" value="Nudix"/>
    <property type="match status" value="1"/>
</dbReference>
<dbReference type="PANTHER" id="PTHR12992">
    <property type="entry name" value="NUDIX HYDROLASE"/>
    <property type="match status" value="1"/>
</dbReference>
<evidence type="ECO:0000256" key="3">
    <source>
        <dbReference type="ARBA" id="ARBA00022723"/>
    </source>
</evidence>
<keyword evidence="5" id="KW-0460">Magnesium</keyword>
<dbReference type="InterPro" id="IPR045121">
    <property type="entry name" value="CoAse"/>
</dbReference>
<comment type="caution">
    <text evidence="9">The sequence shown here is derived from an EMBL/GenBank/DDBJ whole genome shotgun (WGS) entry which is preliminary data.</text>
</comment>
<dbReference type="EMBL" id="BMKQ01000001">
    <property type="protein sequence ID" value="GGF49405.1"/>
    <property type="molecule type" value="Genomic_DNA"/>
</dbReference>
<proteinExistence type="predicted"/>
<keyword evidence="3" id="KW-0479">Metal-binding</keyword>
<organism evidence="9 10">
    <name type="scientific">Marmoricola endophyticus</name>
    <dbReference type="NCBI Taxonomy" id="2040280"/>
    <lineage>
        <taxon>Bacteria</taxon>
        <taxon>Bacillati</taxon>
        <taxon>Actinomycetota</taxon>
        <taxon>Actinomycetes</taxon>
        <taxon>Propionibacteriales</taxon>
        <taxon>Nocardioidaceae</taxon>
        <taxon>Marmoricola</taxon>
    </lineage>
</organism>
<reference evidence="9" key="2">
    <citation type="submission" date="2020-09" db="EMBL/GenBank/DDBJ databases">
        <authorList>
            <person name="Sun Q."/>
            <person name="Zhou Y."/>
        </authorList>
    </citation>
    <scope>NUCLEOTIDE SEQUENCE</scope>
    <source>
        <strain evidence="9">CGMCC 1.16067</strain>
    </source>
</reference>
<sequence length="235" mass="25826">MTTDVEQLPAWLRPVAEGARTIRAEDLTRFVPPEGSDARQGAVLMLFGDVGGARGPELVLTERNHDMRSHPGQISFPGGSLEPGESPAEAALREAYEEVALDPDGVDVFATLPQLWLPPSNFAVTPVLAWWRDPTPLAIGSPDEVEAVLRVPIADLLDPERRVTVTHPTGYRSPGFLVGPTRLVLWGFTAGIITRLFDHLGWTQPWDESREQELPDYMLQGRVPRAPDRSRGGRG</sequence>
<dbReference type="PROSITE" id="PS51462">
    <property type="entry name" value="NUDIX"/>
    <property type="match status" value="1"/>
</dbReference>
<evidence type="ECO:0000313" key="9">
    <source>
        <dbReference type="EMBL" id="GGF49405.1"/>
    </source>
</evidence>
<name>A0A917BKH1_9ACTN</name>
<dbReference type="GO" id="GO:0010945">
    <property type="term" value="F:coenzyme A diphosphatase activity"/>
    <property type="evidence" value="ECO:0007669"/>
    <property type="project" value="InterPro"/>
</dbReference>
<dbReference type="Pfam" id="PF00293">
    <property type="entry name" value="NUDIX"/>
    <property type="match status" value="1"/>
</dbReference>
<reference evidence="9" key="1">
    <citation type="journal article" date="2014" name="Int. J. Syst. Evol. Microbiol.">
        <title>Complete genome sequence of Corynebacterium casei LMG S-19264T (=DSM 44701T), isolated from a smear-ripened cheese.</title>
        <authorList>
            <consortium name="US DOE Joint Genome Institute (JGI-PGF)"/>
            <person name="Walter F."/>
            <person name="Albersmeier A."/>
            <person name="Kalinowski J."/>
            <person name="Ruckert C."/>
        </authorList>
    </citation>
    <scope>NUCLEOTIDE SEQUENCE</scope>
    <source>
        <strain evidence="9">CGMCC 1.16067</strain>
    </source>
</reference>
<evidence type="ECO:0000313" key="10">
    <source>
        <dbReference type="Proteomes" id="UP000649179"/>
    </source>
</evidence>
<evidence type="ECO:0000256" key="1">
    <source>
        <dbReference type="ARBA" id="ARBA00001936"/>
    </source>
</evidence>
<dbReference type="InterPro" id="IPR015797">
    <property type="entry name" value="NUDIX_hydrolase-like_dom_sf"/>
</dbReference>